<dbReference type="GO" id="GO:0045892">
    <property type="term" value="P:negative regulation of DNA-templated transcription"/>
    <property type="evidence" value="ECO:0007669"/>
    <property type="project" value="TreeGrafter"/>
</dbReference>
<feature type="compositionally biased region" description="Basic and acidic residues" evidence="3">
    <location>
        <begin position="793"/>
        <end position="805"/>
    </location>
</feature>
<dbReference type="GO" id="GO:0042393">
    <property type="term" value="F:histone binding"/>
    <property type="evidence" value="ECO:0007669"/>
    <property type="project" value="TreeGrafter"/>
</dbReference>
<evidence type="ECO:0000256" key="1">
    <source>
        <dbReference type="ARBA" id="ARBA00004123"/>
    </source>
</evidence>
<keyword evidence="2" id="KW-0539">Nucleus</keyword>
<dbReference type="FunFam" id="1.10.10.440:FF:000003">
    <property type="entry name" value="Pre-mRNA processing factor 40 homolog A"/>
    <property type="match status" value="1"/>
</dbReference>
<feature type="compositionally biased region" description="Basic and acidic residues" evidence="3">
    <location>
        <begin position="409"/>
        <end position="419"/>
    </location>
</feature>
<sequence>MAASAATASSSPGLCPNYAVICSFLERYGALLDLPELTFPQLERYLQDTSSVPKLLADLHVKLLRKIGKSVSADRWEKHLVKICQEVNAAWAWELEQKGYKELPVEGKTAILKYLCECQFDENIKFKTAINDEDPDKMRLQPIGRDKDGQMYWFQLDQDDNVRVYVEEQDDLDGSSWKCIVRTRNDLAEVVALLKTQIDPELLKRDEELKNKTEQEEKEKGDVKKEDASDEDSKDTDKTVCSDKHEEAQKDEKHEETQKDELKSEGSEEKSSLNGIVEGKSKAELEPETVVTKAQSIKEEPMEVTSIKPNPTEPTPPCETLSAPAKEEAKKNSSEEMHHSLKNEQQAKIPLKKRGMKFSEDFDKNGAVAAQNPSVTNLKEAPVAEPMPEPPQKIPRVNDHVNGEIQPPSEKEQTSKSRENAVPAAGEDGSRVKTSETCSTEAKSQQSDTKRLEDVQEEKGTERREAHKASKSSREPTPVCIDLKNGVEKSSNHEKLENKMTESKSAHGDESSTQEKTTSLKETNKTVSDSLELNQGAKSKEADSESTSTKTSDGNKSDSSASKEEPESTKTDAEKPVDSKASISVIKSSEETSISDKSEETKSPKEGSDPPAVAKDDKSESCKPEEQSDQTREESSSKAGETEAENPEGVKEISCEDHTIRGVTPVNESMSRPTTEPTLGGGDNLMKPQEGHKTDTNSGERKTSDAVCEGKDKPPSPVEKTCHEAEEDSQKLKKEEKTSDSKEPRADGVKDSEKPSNDKEKEDSSSEEVSKSKTEAKKSQKQKQTPADEDGSELQKSEPEVESSKTKKQPSEGAASDEQSKHKSKEVENGGNAPRAEGARRRSKPPAHRRRAELQREERHGGDSESDTNTRMCLRRSPRISRPTQKAVEIQEKKTEKPPAAAPPGKDEEEKEEEEEKQKTLLRERRRQRKNRESFQKFLDELHDHGQLHSMSSWMEMYPALSSDMRFASMLGQPGSTPLDLFKFYVEDLKARYHDEKRIIKDILKDKGFLVEVNTSFDDFGSVISSDKRATTLDAGNIKLAFNSLLEKAEAREREREKEEARKMKRKEAAFKNMLKQATPPLEPEASWEEVRERFLKESAFEDVTLESERKRIFKDFMHVLEHECQHHHSKTKKHSKKSKKHHRKRSRSRSASESEEEEYHKKKKRSQSKSPSERSSSGESERSYKKSKKHKKKTKKRRHKSASPDSDSEKKGRERDVKRERDSEKDKENDKSRAKSRSESKQKSPKRKAAKEEGGWDTSGSELSEGELEKRRRTLLEQLDAP</sequence>
<evidence type="ECO:0000313" key="6">
    <source>
        <dbReference type="EMBL" id="SBP29823.1"/>
    </source>
</evidence>
<feature type="compositionally biased region" description="Polar residues" evidence="3">
    <location>
        <begin position="525"/>
        <end position="537"/>
    </location>
</feature>
<proteinExistence type="predicted"/>
<dbReference type="EMBL" id="HADX01007591">
    <property type="protein sequence ID" value="SBP29823.1"/>
    <property type="molecule type" value="Transcribed_RNA"/>
</dbReference>
<comment type="subcellular location">
    <subcellularLocation>
        <location evidence="1">Nucleus</location>
    </subcellularLocation>
</comment>
<dbReference type="SMART" id="SM00441">
    <property type="entry name" value="FF"/>
    <property type="match status" value="2"/>
</dbReference>
<dbReference type="InterPro" id="IPR018501">
    <property type="entry name" value="DDT_dom"/>
</dbReference>
<dbReference type="Pfam" id="PF25432">
    <property type="entry name" value="FF_PRPF40A"/>
    <property type="match status" value="1"/>
</dbReference>
<name>A0A1A7YHY9_9TELE</name>
<dbReference type="GO" id="GO:0031213">
    <property type="term" value="C:RSF complex"/>
    <property type="evidence" value="ECO:0007669"/>
    <property type="project" value="InterPro"/>
</dbReference>
<gene>
    <name evidence="6" type="primary">PRPF40A</name>
</gene>
<dbReference type="InterPro" id="IPR036517">
    <property type="entry name" value="FF_domain_sf"/>
</dbReference>
<dbReference type="PANTHER" id="PTHR14296">
    <property type="entry name" value="REMODELING AND SPACING FACTOR 1"/>
    <property type="match status" value="1"/>
</dbReference>
<dbReference type="PANTHER" id="PTHR14296:SF18">
    <property type="entry name" value="REMODELING AND SPACING FACTOR 1 ISOFORM X1"/>
    <property type="match status" value="1"/>
</dbReference>
<evidence type="ECO:0000259" key="5">
    <source>
        <dbReference type="PROSITE" id="PS51676"/>
    </source>
</evidence>
<feature type="region of interest" description="Disordered" evidence="3">
    <location>
        <begin position="209"/>
        <end position="930"/>
    </location>
</feature>
<feature type="compositionally biased region" description="Basic and acidic residues" evidence="3">
    <location>
        <begin position="689"/>
        <end position="778"/>
    </location>
</feature>
<dbReference type="InterPro" id="IPR028938">
    <property type="entry name" value="Rsf1-like"/>
</dbReference>
<evidence type="ECO:0000259" key="4">
    <source>
        <dbReference type="PROSITE" id="PS50827"/>
    </source>
</evidence>
<feature type="domain" description="FF" evidence="5">
    <location>
        <begin position="993"/>
        <end position="1048"/>
    </location>
</feature>
<feature type="compositionally biased region" description="Basic and acidic residues" evidence="3">
    <location>
        <begin position="648"/>
        <end position="660"/>
    </location>
</feature>
<evidence type="ECO:0000256" key="3">
    <source>
        <dbReference type="SAM" id="MobiDB-lite"/>
    </source>
</evidence>
<feature type="compositionally biased region" description="Polar residues" evidence="3">
    <location>
        <begin position="666"/>
        <end position="677"/>
    </location>
</feature>
<feature type="compositionally biased region" description="Basic and acidic residues" evidence="3">
    <location>
        <begin position="235"/>
        <end position="271"/>
    </location>
</feature>
<feature type="compositionally biased region" description="Basic and acidic residues" evidence="3">
    <location>
        <begin position="852"/>
        <end position="863"/>
    </location>
</feature>
<feature type="compositionally biased region" description="Basic and acidic residues" evidence="3">
    <location>
        <begin position="1208"/>
        <end position="1243"/>
    </location>
</feature>
<feature type="domain" description="FF" evidence="5">
    <location>
        <begin position="928"/>
        <end position="988"/>
    </location>
</feature>
<dbReference type="PROSITE" id="PS51676">
    <property type="entry name" value="FF"/>
    <property type="match status" value="3"/>
</dbReference>
<dbReference type="InterPro" id="IPR002713">
    <property type="entry name" value="FF_domain"/>
</dbReference>
<feature type="domain" description="FF" evidence="5">
    <location>
        <begin position="1063"/>
        <end position="1120"/>
    </location>
</feature>
<feature type="compositionally biased region" description="Basic and acidic residues" evidence="3">
    <location>
        <begin position="553"/>
        <end position="578"/>
    </location>
</feature>
<feature type="compositionally biased region" description="Basic and acidic residues" evidence="3">
    <location>
        <begin position="325"/>
        <end position="342"/>
    </location>
</feature>
<dbReference type="FunFam" id="1.10.10.440:FF:000011">
    <property type="entry name" value="pre-mRNA-processing factor 40 homolog A isoform X1"/>
    <property type="match status" value="1"/>
</dbReference>
<feature type="compositionally biased region" description="Basic residues" evidence="3">
    <location>
        <begin position="1186"/>
        <end position="1202"/>
    </location>
</feature>
<feature type="compositionally biased region" description="Basic residues" evidence="3">
    <location>
        <begin position="1128"/>
        <end position="1149"/>
    </location>
</feature>
<evidence type="ECO:0000256" key="2">
    <source>
        <dbReference type="ARBA" id="ARBA00023242"/>
    </source>
</evidence>
<dbReference type="Pfam" id="PF15612">
    <property type="entry name" value="WHIM1"/>
    <property type="match status" value="1"/>
</dbReference>
<feature type="compositionally biased region" description="Polar residues" evidence="3">
    <location>
        <begin position="435"/>
        <end position="447"/>
    </location>
</feature>
<feature type="compositionally biased region" description="Basic and acidic residues" evidence="3">
    <location>
        <begin position="588"/>
        <end position="636"/>
    </location>
</feature>
<organism evidence="6">
    <name type="scientific">Iconisemion striatum</name>
    <dbReference type="NCBI Taxonomy" id="60296"/>
    <lineage>
        <taxon>Eukaryota</taxon>
        <taxon>Metazoa</taxon>
        <taxon>Chordata</taxon>
        <taxon>Craniata</taxon>
        <taxon>Vertebrata</taxon>
        <taxon>Euteleostomi</taxon>
        <taxon>Actinopterygii</taxon>
        <taxon>Neopterygii</taxon>
        <taxon>Teleostei</taxon>
        <taxon>Neoteleostei</taxon>
        <taxon>Acanthomorphata</taxon>
        <taxon>Ovalentaria</taxon>
        <taxon>Atherinomorphae</taxon>
        <taxon>Cyprinodontiformes</taxon>
        <taxon>Nothobranchiidae</taxon>
        <taxon>Iconisemion</taxon>
    </lineage>
</organism>
<dbReference type="SUPFAM" id="SSF81698">
    <property type="entry name" value="FF domain"/>
    <property type="match status" value="2"/>
</dbReference>
<reference evidence="6" key="2">
    <citation type="submission" date="2016-06" db="EMBL/GenBank/DDBJ databases">
        <title>The genome of a short-lived fish provides insights into sex chromosome evolution and the genetic control of aging.</title>
        <authorList>
            <person name="Reichwald K."/>
            <person name="Felder M."/>
            <person name="Petzold A."/>
            <person name="Koch P."/>
            <person name="Groth M."/>
            <person name="Platzer M."/>
        </authorList>
    </citation>
    <scope>NUCLEOTIDE SEQUENCE</scope>
    <source>
        <tissue evidence="6">Brain</tissue>
    </source>
</reference>
<feature type="region of interest" description="Disordered" evidence="3">
    <location>
        <begin position="1053"/>
        <end position="1086"/>
    </location>
</feature>
<feature type="compositionally biased region" description="Basic and acidic residues" evidence="3">
    <location>
        <begin position="448"/>
        <end position="474"/>
    </location>
</feature>
<feature type="domain" description="DDT" evidence="4">
    <location>
        <begin position="12"/>
        <end position="73"/>
    </location>
</feature>
<feature type="compositionally biased region" description="Basic and acidic residues" evidence="3">
    <location>
        <begin position="1053"/>
        <end position="1070"/>
    </location>
</feature>
<dbReference type="PROSITE" id="PS50827">
    <property type="entry name" value="DDT"/>
    <property type="match status" value="1"/>
</dbReference>
<dbReference type="InterPro" id="IPR028942">
    <property type="entry name" value="WHIM1_dom"/>
</dbReference>
<accession>A0A1A7YHY9</accession>
<reference evidence="6" key="1">
    <citation type="submission" date="2016-05" db="EMBL/GenBank/DDBJ databases">
        <authorList>
            <person name="Lavstsen T."/>
            <person name="Jespersen J.S."/>
        </authorList>
    </citation>
    <scope>NUCLEOTIDE SEQUENCE</scope>
    <source>
        <tissue evidence="6">Brain</tissue>
    </source>
</reference>
<feature type="compositionally biased region" description="Basic and acidic residues" evidence="3">
    <location>
        <begin position="485"/>
        <end position="510"/>
    </location>
</feature>
<feature type="compositionally biased region" description="Basic and acidic residues" evidence="3">
    <location>
        <begin position="209"/>
        <end position="227"/>
    </location>
</feature>
<feature type="compositionally biased region" description="Low complexity" evidence="3">
    <location>
        <begin position="1169"/>
        <end position="1179"/>
    </location>
</feature>
<dbReference type="Gene3D" id="1.10.10.440">
    <property type="entry name" value="FF domain"/>
    <property type="match status" value="2"/>
</dbReference>
<dbReference type="Pfam" id="PF01846">
    <property type="entry name" value="FF"/>
    <property type="match status" value="2"/>
</dbReference>
<feature type="compositionally biased region" description="Basic and acidic residues" evidence="3">
    <location>
        <begin position="818"/>
        <end position="828"/>
    </location>
</feature>
<feature type="compositionally biased region" description="Basic residues" evidence="3">
    <location>
        <begin position="841"/>
        <end position="851"/>
    </location>
</feature>
<protein>
    <submittedName>
        <fullName evidence="6">PRP40 pre-mRNA processing factor 40 homolog A</fullName>
    </submittedName>
</protein>
<feature type="region of interest" description="Disordered" evidence="3">
    <location>
        <begin position="1125"/>
        <end position="1283"/>
    </location>
</feature>